<dbReference type="CDD" id="cd00995">
    <property type="entry name" value="PBP2_NikA_DppA_OppA_like"/>
    <property type="match status" value="1"/>
</dbReference>
<evidence type="ECO:0000259" key="2">
    <source>
        <dbReference type="Pfam" id="PF00496"/>
    </source>
</evidence>
<dbReference type="Pfam" id="PF00496">
    <property type="entry name" value="SBP_bac_5"/>
    <property type="match status" value="1"/>
</dbReference>
<dbReference type="Gene3D" id="3.10.105.10">
    <property type="entry name" value="Dipeptide-binding Protein, Domain 3"/>
    <property type="match status" value="1"/>
</dbReference>
<reference evidence="3" key="1">
    <citation type="submission" date="2020-10" db="EMBL/GenBank/DDBJ databases">
        <authorList>
            <person name="Gilroy R."/>
        </authorList>
    </citation>
    <scope>NUCLEOTIDE SEQUENCE</scope>
    <source>
        <strain evidence="3">CHK190-19873</strain>
    </source>
</reference>
<name>A0A9D1JJ35_9FIRM</name>
<dbReference type="Gene3D" id="3.40.190.10">
    <property type="entry name" value="Periplasmic binding protein-like II"/>
    <property type="match status" value="1"/>
</dbReference>
<evidence type="ECO:0000256" key="1">
    <source>
        <dbReference type="SAM" id="SignalP"/>
    </source>
</evidence>
<dbReference type="PIRSF" id="PIRSF002741">
    <property type="entry name" value="MppA"/>
    <property type="match status" value="1"/>
</dbReference>
<organism evidence="3 4">
    <name type="scientific">Candidatus Limivivens intestinipullorum</name>
    <dbReference type="NCBI Taxonomy" id="2840858"/>
    <lineage>
        <taxon>Bacteria</taxon>
        <taxon>Bacillati</taxon>
        <taxon>Bacillota</taxon>
        <taxon>Clostridia</taxon>
        <taxon>Lachnospirales</taxon>
        <taxon>Lachnospiraceae</taxon>
        <taxon>Lachnospiraceae incertae sedis</taxon>
        <taxon>Candidatus Limivivens</taxon>
    </lineage>
</organism>
<feature type="chain" id="PRO_5039512721" evidence="1">
    <location>
        <begin position="24"/>
        <end position="516"/>
    </location>
</feature>
<dbReference type="InterPro" id="IPR039424">
    <property type="entry name" value="SBP_5"/>
</dbReference>
<dbReference type="GO" id="GO:0043190">
    <property type="term" value="C:ATP-binding cassette (ABC) transporter complex"/>
    <property type="evidence" value="ECO:0007669"/>
    <property type="project" value="InterPro"/>
</dbReference>
<dbReference type="SUPFAM" id="SSF53850">
    <property type="entry name" value="Periplasmic binding protein-like II"/>
    <property type="match status" value="1"/>
</dbReference>
<dbReference type="Gene3D" id="3.90.76.10">
    <property type="entry name" value="Dipeptide-binding Protein, Domain 1"/>
    <property type="match status" value="1"/>
</dbReference>
<comment type="caution">
    <text evidence="3">The sequence shown here is derived from an EMBL/GenBank/DDBJ whole genome shotgun (WGS) entry which is preliminary data.</text>
</comment>
<dbReference type="GO" id="GO:0042597">
    <property type="term" value="C:periplasmic space"/>
    <property type="evidence" value="ECO:0007669"/>
    <property type="project" value="UniProtKB-ARBA"/>
</dbReference>
<dbReference type="GO" id="GO:1904680">
    <property type="term" value="F:peptide transmembrane transporter activity"/>
    <property type="evidence" value="ECO:0007669"/>
    <property type="project" value="TreeGrafter"/>
</dbReference>
<dbReference type="GO" id="GO:0015833">
    <property type="term" value="P:peptide transport"/>
    <property type="evidence" value="ECO:0007669"/>
    <property type="project" value="TreeGrafter"/>
</dbReference>
<accession>A0A9D1JJ35</accession>
<dbReference type="InterPro" id="IPR030678">
    <property type="entry name" value="Peptide/Ni-bd"/>
</dbReference>
<proteinExistence type="predicted"/>
<dbReference type="InterPro" id="IPR000914">
    <property type="entry name" value="SBP_5_dom"/>
</dbReference>
<evidence type="ECO:0000313" key="4">
    <source>
        <dbReference type="Proteomes" id="UP000823935"/>
    </source>
</evidence>
<reference evidence="3" key="2">
    <citation type="journal article" date="2021" name="PeerJ">
        <title>Extensive microbial diversity within the chicken gut microbiome revealed by metagenomics and culture.</title>
        <authorList>
            <person name="Gilroy R."/>
            <person name="Ravi A."/>
            <person name="Getino M."/>
            <person name="Pursley I."/>
            <person name="Horton D.L."/>
            <person name="Alikhan N.F."/>
            <person name="Baker D."/>
            <person name="Gharbi K."/>
            <person name="Hall N."/>
            <person name="Watson M."/>
            <person name="Adriaenssens E.M."/>
            <person name="Foster-Nyarko E."/>
            <person name="Jarju S."/>
            <person name="Secka A."/>
            <person name="Antonio M."/>
            <person name="Oren A."/>
            <person name="Chaudhuri R.R."/>
            <person name="La Ragione R."/>
            <person name="Hildebrand F."/>
            <person name="Pallen M.J."/>
        </authorList>
    </citation>
    <scope>NUCLEOTIDE SEQUENCE</scope>
    <source>
        <strain evidence="3">CHK190-19873</strain>
    </source>
</reference>
<gene>
    <name evidence="3" type="ORF">IAB44_00180</name>
</gene>
<dbReference type="PANTHER" id="PTHR30290">
    <property type="entry name" value="PERIPLASMIC BINDING COMPONENT OF ABC TRANSPORTER"/>
    <property type="match status" value="1"/>
</dbReference>
<feature type="domain" description="Solute-binding protein family 5" evidence="2">
    <location>
        <begin position="90"/>
        <end position="415"/>
    </location>
</feature>
<dbReference type="Proteomes" id="UP000823935">
    <property type="component" value="Unassembled WGS sequence"/>
</dbReference>
<evidence type="ECO:0000313" key="3">
    <source>
        <dbReference type="EMBL" id="HIS29959.1"/>
    </source>
</evidence>
<protein>
    <submittedName>
        <fullName evidence="3">ABC transporter substrate-binding protein</fullName>
    </submittedName>
</protein>
<keyword evidence="1" id="KW-0732">Signal</keyword>
<dbReference type="EMBL" id="DVIQ01000002">
    <property type="protein sequence ID" value="HIS29959.1"/>
    <property type="molecule type" value="Genomic_DNA"/>
</dbReference>
<sequence>MKKALALLMTACTCLSLGLTAFADSTDAVLVPNEAELTTSAEGKTDLVIAVDADVDTLHPSDFSTTVEMDVLNQIYDTLMYMNPDGTHDPEPRIAESYEISEDGLDYTFHLRDDVTFHDGTPLTSADVKYSLEMYMDSAYQGSQVTGLSSVETPDDYTVVCHLESPYSPFLLGVCSVHIASAAYAESSPDTFATEPVGSGPYKFVSRSNGSNIVLEAYDGYYRGEAAIKQITFEVIPDSATMAIALQTGEINFATIEPSVLPQLQANPDITVAEVASSGFTYVSMNLEKEPFDDVLVRQAINYAIDRDNIVSVCYEGEAEVNSNMCAKSRFGYSEDQPQYTYDPEKAQELLAEAGIETPYDLGTILVAEQYSNLATVIQNDLRNVGLEVTIETQEFNAYISNLTSGNYDITALEMTLEGDTQMLEMAYTTDYIGTANNARYSDEEMDSLFDQTRTEEDSEAREALFDQILTKAQEEAVYAVLCNPLTLFAYNSDLNCPEIPFEGLYSVYDFSWGEA</sequence>
<dbReference type="AlphaFoldDB" id="A0A9D1JJ35"/>
<feature type="signal peptide" evidence="1">
    <location>
        <begin position="1"/>
        <end position="23"/>
    </location>
</feature>